<protein>
    <submittedName>
        <fullName evidence="3">2955f08f-53f4-468b-b202-7124d59310a1</fullName>
    </submittedName>
</protein>
<organism evidence="3 4">
    <name type="scientific">Thermothielavioides terrestris</name>
    <dbReference type="NCBI Taxonomy" id="2587410"/>
    <lineage>
        <taxon>Eukaryota</taxon>
        <taxon>Fungi</taxon>
        <taxon>Dikarya</taxon>
        <taxon>Ascomycota</taxon>
        <taxon>Pezizomycotina</taxon>
        <taxon>Sordariomycetes</taxon>
        <taxon>Sordariomycetidae</taxon>
        <taxon>Sordariales</taxon>
        <taxon>Chaetomiaceae</taxon>
        <taxon>Thermothielavioides</taxon>
    </lineage>
</organism>
<accession>A0A3S4BP06</accession>
<dbReference type="InterPro" id="IPR021858">
    <property type="entry name" value="Fun_TF"/>
</dbReference>
<sequence length="272" mass="30363">MSHSFRFIVNVSHPADAVSRKSQRKSARSHAARQQHAKARRLRTIHYQASKARPNSEASDAAVESAPSRVVSESPTLSLELSSSRRDPFMSFASPLKPLEHFLLDHFVTAVIPAMRCTEETTSYAEAMTTSWVPFALSDKYLLKTLFLTACRHLCQVYQQSSRQHAFYQRAVQYKVDCVQAVRNAIAVQTPPYSQALVATVVMLAFDELFVRDPARLEQHVNGAVKMVDVNGGLQTLGVNGLLEHLLGRIRGKVEEQRFRIGTGVVQAQLDT</sequence>
<keyword evidence="1" id="KW-0539">Nucleus</keyword>
<gene>
    <name evidence="3" type="ORF">TT172_LOCUS7754</name>
</gene>
<feature type="compositionally biased region" description="Basic residues" evidence="2">
    <location>
        <begin position="21"/>
        <end position="44"/>
    </location>
</feature>
<evidence type="ECO:0000313" key="4">
    <source>
        <dbReference type="Proteomes" id="UP000289323"/>
    </source>
</evidence>
<feature type="region of interest" description="Disordered" evidence="2">
    <location>
        <begin position="16"/>
        <end position="69"/>
    </location>
</feature>
<reference evidence="3 4" key="1">
    <citation type="submission" date="2018-04" db="EMBL/GenBank/DDBJ databases">
        <authorList>
            <person name="Huttner S."/>
            <person name="Dainat J."/>
        </authorList>
    </citation>
    <scope>NUCLEOTIDE SEQUENCE [LARGE SCALE GENOMIC DNA]</scope>
</reference>
<dbReference type="PANTHER" id="PTHR37540">
    <property type="entry name" value="TRANSCRIPTION FACTOR (ACR-2), PUTATIVE-RELATED-RELATED"/>
    <property type="match status" value="1"/>
</dbReference>
<dbReference type="EMBL" id="OUUZ01000015">
    <property type="protein sequence ID" value="SPQ25335.1"/>
    <property type="molecule type" value="Genomic_DNA"/>
</dbReference>
<dbReference type="Pfam" id="PF11951">
    <property type="entry name" value="Fungal_trans_2"/>
    <property type="match status" value="1"/>
</dbReference>
<proteinExistence type="predicted"/>
<name>A0A3S4BP06_9PEZI</name>
<dbReference type="Proteomes" id="UP000289323">
    <property type="component" value="Unassembled WGS sequence"/>
</dbReference>
<evidence type="ECO:0000256" key="2">
    <source>
        <dbReference type="SAM" id="MobiDB-lite"/>
    </source>
</evidence>
<evidence type="ECO:0000256" key="1">
    <source>
        <dbReference type="ARBA" id="ARBA00023242"/>
    </source>
</evidence>
<dbReference type="AlphaFoldDB" id="A0A3S4BP06"/>
<evidence type="ECO:0000313" key="3">
    <source>
        <dbReference type="EMBL" id="SPQ25335.1"/>
    </source>
</evidence>